<dbReference type="OrthoDB" id="980779at2"/>
<organism evidence="1 2">
    <name type="scientific">Brochothrix thermosphacta</name>
    <name type="common">Microbacterium thermosphactum</name>
    <dbReference type="NCBI Taxonomy" id="2756"/>
    <lineage>
        <taxon>Bacteria</taxon>
        <taxon>Bacillati</taxon>
        <taxon>Bacillota</taxon>
        <taxon>Bacilli</taxon>
        <taxon>Bacillales</taxon>
        <taxon>Listeriaceae</taxon>
        <taxon>Brochothrix</taxon>
    </lineage>
</organism>
<dbReference type="AlphaFoldDB" id="A0A291KI06"/>
<dbReference type="RefSeq" id="WP_096699409.1">
    <property type="nucleotide sequence ID" value="NZ_CP023483.1"/>
</dbReference>
<proteinExistence type="predicted"/>
<reference evidence="1 2" key="1">
    <citation type="submission" date="2017-09" db="EMBL/GenBank/DDBJ databases">
        <title>Complete Genome Sequences of Two Strains of the Meat Spoilage Bacterium Brochothrix thermosphacta Isolated from Ground Chicken.</title>
        <authorList>
            <person name="Paoli G.C."/>
            <person name="Wijey C."/>
            <person name="Chen C.-Y."/>
            <person name="Nguyen L."/>
            <person name="Yan X."/>
            <person name="Irwin P.L."/>
        </authorList>
    </citation>
    <scope>NUCLEOTIDE SEQUENCE [LARGE SCALE GENOMIC DNA]</scope>
    <source>
        <strain evidence="1 2">BI</strain>
    </source>
</reference>
<name>A0A291KI06_BROTH</name>
<dbReference type="KEGG" id="bths:CNY62_09890"/>
<evidence type="ECO:0000313" key="2">
    <source>
        <dbReference type="Proteomes" id="UP000243591"/>
    </source>
</evidence>
<gene>
    <name evidence="1" type="ORF">CNY62_09890</name>
</gene>
<protein>
    <submittedName>
        <fullName evidence="1">Uncharacterized protein</fullName>
    </submittedName>
</protein>
<dbReference type="Proteomes" id="UP000243591">
    <property type="component" value="Chromosome"/>
</dbReference>
<accession>A0A291KI06</accession>
<evidence type="ECO:0000313" key="1">
    <source>
        <dbReference type="EMBL" id="ATF26670.1"/>
    </source>
</evidence>
<keyword evidence="2" id="KW-1185">Reference proteome</keyword>
<dbReference type="EMBL" id="CP023483">
    <property type="protein sequence ID" value="ATF26670.1"/>
    <property type="molecule type" value="Genomic_DNA"/>
</dbReference>
<sequence>MVVINIKVSEIFLDENIFLERIIERLEKDTESVTSLLDIFTSSKVGLNNDKLIDNIENLKDNFDRKEILCYLRDIKNNIFLSSELEVYNTNHSNYNSVILIFRILMGNIQIVNNEKNINSHSDVVSQMFQGTIKLTDEDKVLETIQVGAMNNFISEFYQCNETSSITDLYNQNRKFYDSLLNEFLQFYYYQNKESFFSAFIHLYRIYEYISYVFPLIYVRNNQVYEESYNSLQAFFKENGKELSFFSTFIRTTFIKDPYINEELYNENYSIDLTPEECLTIKTHLGSFLTKFNQTRMKTNDSYLDGVQNGVKNERYTYLDVENNKLNISTLDMHDFIILLRNKTCHFKMNHKDNITLNSASFDDLFSLLNPVILNWISNIFKYIVFKSFR</sequence>